<accession>I7MHT7</accession>
<name>I7MHT7_TETTS</name>
<organism evidence="1 2">
    <name type="scientific">Tetrahymena thermophila (strain SB210)</name>
    <dbReference type="NCBI Taxonomy" id="312017"/>
    <lineage>
        <taxon>Eukaryota</taxon>
        <taxon>Sar</taxon>
        <taxon>Alveolata</taxon>
        <taxon>Ciliophora</taxon>
        <taxon>Intramacronucleata</taxon>
        <taxon>Oligohymenophorea</taxon>
        <taxon>Hymenostomatida</taxon>
        <taxon>Tetrahymenina</taxon>
        <taxon>Tetrahymenidae</taxon>
        <taxon>Tetrahymena</taxon>
    </lineage>
</organism>
<dbReference type="AlphaFoldDB" id="I7MHT7"/>
<dbReference type="Proteomes" id="UP000009168">
    <property type="component" value="Unassembled WGS sequence"/>
</dbReference>
<evidence type="ECO:0000313" key="2">
    <source>
        <dbReference type="Proteomes" id="UP000009168"/>
    </source>
</evidence>
<dbReference type="EMBL" id="GG662495">
    <property type="protein sequence ID" value="EAS03259.1"/>
    <property type="molecule type" value="Genomic_DNA"/>
</dbReference>
<reference evidence="2" key="1">
    <citation type="journal article" date="2006" name="PLoS Biol.">
        <title>Macronuclear genome sequence of the ciliate Tetrahymena thermophila, a model eukaryote.</title>
        <authorList>
            <person name="Eisen J.A."/>
            <person name="Coyne R.S."/>
            <person name="Wu M."/>
            <person name="Wu D."/>
            <person name="Thiagarajan M."/>
            <person name="Wortman J.R."/>
            <person name="Badger J.H."/>
            <person name="Ren Q."/>
            <person name="Amedeo P."/>
            <person name="Jones K.M."/>
            <person name="Tallon L.J."/>
            <person name="Delcher A.L."/>
            <person name="Salzberg S.L."/>
            <person name="Silva J.C."/>
            <person name="Haas B.J."/>
            <person name="Majoros W.H."/>
            <person name="Farzad M."/>
            <person name="Carlton J.M."/>
            <person name="Smith R.K. Jr."/>
            <person name="Garg J."/>
            <person name="Pearlman R.E."/>
            <person name="Karrer K.M."/>
            <person name="Sun L."/>
            <person name="Manning G."/>
            <person name="Elde N.C."/>
            <person name="Turkewitz A.P."/>
            <person name="Asai D.J."/>
            <person name="Wilkes D.E."/>
            <person name="Wang Y."/>
            <person name="Cai H."/>
            <person name="Collins K."/>
            <person name="Stewart B.A."/>
            <person name="Lee S.R."/>
            <person name="Wilamowska K."/>
            <person name="Weinberg Z."/>
            <person name="Ruzzo W.L."/>
            <person name="Wloga D."/>
            <person name="Gaertig J."/>
            <person name="Frankel J."/>
            <person name="Tsao C.-C."/>
            <person name="Gorovsky M.A."/>
            <person name="Keeling P.J."/>
            <person name="Waller R.F."/>
            <person name="Patron N.J."/>
            <person name="Cherry J.M."/>
            <person name="Stover N.A."/>
            <person name="Krieger C.J."/>
            <person name="del Toro C."/>
            <person name="Ryder H.F."/>
            <person name="Williamson S.C."/>
            <person name="Barbeau R.A."/>
            <person name="Hamilton E.P."/>
            <person name="Orias E."/>
        </authorList>
    </citation>
    <scope>NUCLEOTIDE SEQUENCE [LARGE SCALE GENOMIC DNA]</scope>
    <source>
        <strain evidence="2">SB210</strain>
    </source>
</reference>
<keyword evidence="2" id="KW-1185">Reference proteome</keyword>
<dbReference type="RefSeq" id="XP_001023504.1">
    <property type="nucleotide sequence ID" value="XM_001023504.1"/>
</dbReference>
<dbReference type="KEGG" id="tet:TTHERM_00535950"/>
<evidence type="ECO:0000313" key="1">
    <source>
        <dbReference type="EMBL" id="EAS03259.1"/>
    </source>
</evidence>
<gene>
    <name evidence="1" type="ORF">TTHERM_00535950</name>
</gene>
<dbReference type="InParanoid" id="I7MHT7"/>
<sequence length="122" mass="14443">MTDQEDNKSGFIKREMLKKMQITLNNYQTYIMEALKQAYSTKFMECSQKGKSQVESTKCQDILNQRLEQSFKFISQGDQPVMREFKECVKQSKKEEEMNICFNQMMQAKDDNLEKARNLLLS</sequence>
<dbReference type="HOGENOM" id="CLU_2031361_0_0_1"/>
<protein>
    <submittedName>
        <fullName evidence="1">Uncharacterized protein</fullName>
    </submittedName>
</protein>
<dbReference type="GeneID" id="7826601"/>
<proteinExistence type="predicted"/>